<proteinExistence type="predicted"/>
<name>C2G1V1_SPHSI</name>
<dbReference type="AlphaFoldDB" id="C2G1V1"/>
<evidence type="ECO:0000313" key="1">
    <source>
        <dbReference type="EMBL" id="EEI91010.1"/>
    </source>
</evidence>
<dbReference type="HOGENOM" id="CLU_3296698_0_0_10"/>
<protein>
    <submittedName>
        <fullName evidence="1">Uncharacterized protein</fullName>
    </submittedName>
</protein>
<sequence>MYNLPDKYRIRGNIGGADKFLLIFFCKNQYPFQLKFDWKV</sequence>
<dbReference type="EMBL" id="ACHB01000079">
    <property type="protein sequence ID" value="EEI91010.1"/>
    <property type="molecule type" value="Genomic_DNA"/>
</dbReference>
<evidence type="ECO:0000313" key="2">
    <source>
        <dbReference type="Proteomes" id="UP000006241"/>
    </source>
</evidence>
<dbReference type="Proteomes" id="UP000006241">
    <property type="component" value="Unassembled WGS sequence"/>
</dbReference>
<accession>C2G1V1</accession>
<organism evidence="1 2">
    <name type="scientific">Sphingobacterium spiritivorum ATCC 33300</name>
    <dbReference type="NCBI Taxonomy" id="525372"/>
    <lineage>
        <taxon>Bacteria</taxon>
        <taxon>Pseudomonadati</taxon>
        <taxon>Bacteroidota</taxon>
        <taxon>Sphingobacteriia</taxon>
        <taxon>Sphingobacteriales</taxon>
        <taxon>Sphingobacteriaceae</taxon>
        <taxon>Sphingobacterium</taxon>
    </lineage>
</organism>
<comment type="caution">
    <text evidence="1">The sequence shown here is derived from an EMBL/GenBank/DDBJ whole genome shotgun (WGS) entry which is preliminary data.</text>
</comment>
<reference evidence="1 2" key="1">
    <citation type="submission" date="2009-01" db="EMBL/GenBank/DDBJ databases">
        <authorList>
            <person name="Qin X."/>
            <person name="Bachman B."/>
            <person name="Battles P."/>
            <person name="Bell A."/>
            <person name="Bess C."/>
            <person name="Bickham C."/>
            <person name="Chaboub L."/>
            <person name="Chen D."/>
            <person name="Coyle M."/>
            <person name="Deiros D.R."/>
            <person name="Dinh H."/>
            <person name="Forbes L."/>
            <person name="Fowler G."/>
            <person name="Francisco L."/>
            <person name="Fu Q."/>
            <person name="Gubbala S."/>
            <person name="Hale W."/>
            <person name="Han Y."/>
            <person name="Hemphill L."/>
            <person name="Highlander S.K."/>
            <person name="Hirani K."/>
            <person name="Hogues M."/>
            <person name="Jackson L."/>
            <person name="Jakkamsetti A."/>
            <person name="Javaid M."/>
            <person name="Jiang H."/>
            <person name="Korchina V."/>
            <person name="Kovar C."/>
            <person name="Lara F."/>
            <person name="Lee S."/>
            <person name="Mata R."/>
            <person name="Mathew T."/>
            <person name="Moen C."/>
            <person name="Morales K."/>
            <person name="Munidasa M."/>
            <person name="Nazareth L."/>
            <person name="Ngo R."/>
            <person name="Nguyen L."/>
            <person name="Okwuonu G."/>
            <person name="Ongeri F."/>
            <person name="Patil S."/>
            <person name="Petrosino J."/>
            <person name="Pham C."/>
            <person name="Pham P."/>
            <person name="Pu L.-L."/>
            <person name="Puazo M."/>
            <person name="Raj R."/>
            <person name="Reid J."/>
            <person name="Rouhana J."/>
            <person name="Saada N."/>
            <person name="Shang Y."/>
            <person name="Simmons D."/>
            <person name="Thornton R."/>
            <person name="Warren J."/>
            <person name="Weissenberger G."/>
            <person name="Zhang J."/>
            <person name="Zhang L."/>
            <person name="Zhou C."/>
            <person name="Zhu D."/>
            <person name="Muzny D."/>
            <person name="Worley K."/>
            <person name="Gibbs R."/>
        </authorList>
    </citation>
    <scope>NUCLEOTIDE SEQUENCE [LARGE SCALE GENOMIC DNA]</scope>
    <source>
        <strain evidence="1 2">ATCC 33300</strain>
    </source>
</reference>
<gene>
    <name evidence="1" type="ORF">HMPREF0765_3557</name>
</gene>